<name>A0A454CP92_VIBHA</name>
<evidence type="ECO:0000313" key="1">
    <source>
        <dbReference type="EMBL" id="EKM28214.1"/>
    </source>
</evidence>
<protein>
    <submittedName>
        <fullName evidence="1">cAMP-binding domain protein</fullName>
    </submittedName>
</protein>
<dbReference type="AlphaFoldDB" id="A0A454CP92"/>
<gene>
    <name evidence="1" type="ORF">VCHENC02_5861</name>
</gene>
<comment type="caution">
    <text evidence="1">The sequence shown here is derived from an EMBL/GenBank/DDBJ whole genome shotgun (WGS) entry which is preliminary data.</text>
</comment>
<organism evidence="1 2">
    <name type="scientific">Vibrio harveyi</name>
    <name type="common">Beneckea harveyi</name>
    <dbReference type="NCBI Taxonomy" id="669"/>
    <lineage>
        <taxon>Bacteria</taxon>
        <taxon>Pseudomonadati</taxon>
        <taxon>Pseudomonadota</taxon>
        <taxon>Gammaproteobacteria</taxon>
        <taxon>Vibrionales</taxon>
        <taxon>Vibrionaceae</taxon>
        <taxon>Vibrio</taxon>
    </lineage>
</organism>
<reference evidence="1 2" key="1">
    <citation type="submission" date="2012-10" db="EMBL/GenBank/DDBJ databases">
        <title>Genome sequence of Vibrio Cholerae HENC-02.</title>
        <authorList>
            <person name="Eppinger M."/>
            <person name="Hasan N.A."/>
            <person name="Sengamalay N."/>
            <person name="Hine E."/>
            <person name="Su Q."/>
            <person name="Daugherty S.C."/>
            <person name="Young S."/>
            <person name="Sadzewicz L."/>
            <person name="Tallon L."/>
            <person name="Cebula T.A."/>
            <person name="Ravel J."/>
            <person name="Colwell R.R."/>
        </authorList>
    </citation>
    <scope>NUCLEOTIDE SEQUENCE [LARGE SCALE GENOMIC DNA]</scope>
    <source>
        <strain evidence="1 2">HENC-02</strain>
    </source>
</reference>
<evidence type="ECO:0000313" key="2">
    <source>
        <dbReference type="Proteomes" id="UP000008367"/>
    </source>
</evidence>
<proteinExistence type="predicted"/>
<sequence length="39" mass="4458">MGVTARNGKTFLLGTLECEQQVFGELKQNLLQNLRYEKS</sequence>
<accession>A0A454CP92</accession>
<dbReference type="STRING" id="669.AL538_01755"/>
<dbReference type="Proteomes" id="UP000008367">
    <property type="component" value="Unassembled WGS sequence"/>
</dbReference>
<dbReference type="EMBL" id="AJSR01002628">
    <property type="protein sequence ID" value="EKM28214.1"/>
    <property type="molecule type" value="Genomic_DNA"/>
</dbReference>